<dbReference type="STRING" id="996166.SAMN05192554_110117"/>
<evidence type="ECO:0000313" key="2">
    <source>
        <dbReference type="EMBL" id="SDM95846.1"/>
    </source>
</evidence>
<proteinExistence type="predicted"/>
<dbReference type="EMBL" id="FNIA01000010">
    <property type="protein sequence ID" value="SDM95846.1"/>
    <property type="molecule type" value="Genomic_DNA"/>
</dbReference>
<accession>A0A1G9XHE2</accession>
<dbReference type="OrthoDB" id="330492at2157"/>
<organism evidence="2 3">
    <name type="scientific">Haloarchaeobius iranensis</name>
    <dbReference type="NCBI Taxonomy" id="996166"/>
    <lineage>
        <taxon>Archaea</taxon>
        <taxon>Methanobacteriati</taxon>
        <taxon>Methanobacteriota</taxon>
        <taxon>Stenosarchaea group</taxon>
        <taxon>Halobacteria</taxon>
        <taxon>Halobacteriales</taxon>
        <taxon>Halorubellaceae</taxon>
        <taxon>Haloarchaeobius</taxon>
    </lineage>
</organism>
<evidence type="ECO:0000256" key="1">
    <source>
        <dbReference type="SAM" id="Phobius"/>
    </source>
</evidence>
<protein>
    <submittedName>
        <fullName evidence="2">Uncharacterized protein</fullName>
    </submittedName>
</protein>
<dbReference type="Pfam" id="PF26064">
    <property type="entry name" value="DUF8023"/>
    <property type="match status" value="1"/>
</dbReference>
<keyword evidence="1" id="KW-0812">Transmembrane</keyword>
<keyword evidence="1" id="KW-0472">Membrane</keyword>
<name>A0A1G9XHE2_9EURY</name>
<evidence type="ECO:0000313" key="3">
    <source>
        <dbReference type="Proteomes" id="UP000199370"/>
    </source>
</evidence>
<dbReference type="InterPro" id="IPR058336">
    <property type="entry name" value="VP3-like_halobact-type"/>
</dbReference>
<dbReference type="RefSeq" id="WP_089733717.1">
    <property type="nucleotide sequence ID" value="NZ_FNIA01000010.1"/>
</dbReference>
<feature type="transmembrane region" description="Helical" evidence="1">
    <location>
        <begin position="80"/>
        <end position="98"/>
    </location>
</feature>
<feature type="transmembrane region" description="Helical" evidence="1">
    <location>
        <begin position="104"/>
        <end position="128"/>
    </location>
</feature>
<feature type="transmembrane region" description="Helical" evidence="1">
    <location>
        <begin position="12"/>
        <end position="32"/>
    </location>
</feature>
<reference evidence="2 3" key="1">
    <citation type="submission" date="2016-10" db="EMBL/GenBank/DDBJ databases">
        <authorList>
            <person name="de Groot N.N."/>
        </authorList>
    </citation>
    <scope>NUCLEOTIDE SEQUENCE [LARGE SCALE GENOMIC DNA]</scope>
    <source>
        <strain evidence="3">EB21,IBRC-M 10013,KCTC 4048</strain>
    </source>
</reference>
<gene>
    <name evidence="2" type="ORF">SAMN05192554_110117</name>
</gene>
<sequence>MSRNQIDLVDVVALILVPFMGAIALGTIGMQVNVFGNFAFSDVLWSASSVELTAAALLSIAGTGWIVATNEIDGSSYENYELVILAVTLGIVPAYVLIPAVRAFAGIDAISFILAMVQSGGAILVSYVE</sequence>
<keyword evidence="3" id="KW-1185">Reference proteome</keyword>
<dbReference type="Proteomes" id="UP000199370">
    <property type="component" value="Unassembled WGS sequence"/>
</dbReference>
<feature type="transmembrane region" description="Helical" evidence="1">
    <location>
        <begin position="44"/>
        <end position="68"/>
    </location>
</feature>
<keyword evidence="1" id="KW-1133">Transmembrane helix</keyword>
<dbReference type="AlphaFoldDB" id="A0A1G9XHE2"/>